<evidence type="ECO:0000313" key="1">
    <source>
        <dbReference type="EMBL" id="CAG9949836.1"/>
    </source>
</evidence>
<dbReference type="Proteomes" id="UP000836387">
    <property type="component" value="Unassembled WGS sequence"/>
</dbReference>
<reference evidence="1" key="2">
    <citation type="submission" date="2021-10" db="EMBL/GenBank/DDBJ databases">
        <authorList>
            <person name="Piombo E."/>
        </authorList>
    </citation>
    <scope>NUCLEOTIDE SEQUENCE</scope>
</reference>
<sequence length="251" mass="26190">MSAPPEKPVQVSQAFDAHAPIVKSPAVRASSEANTRPFTASVTRSFESEDAASTTPVSATQATSTRAVLIEEPRNNRIILTHRKTYGFAPISAAAPGVVTSAVVVILWIRGYIYEFESEFDTDYTSSPNSSSTSSLSLSSTGSSHNTSSGTSSISDSGSSSSSGLNTDSSRSSESETDDSSSSGQSLSNWEVSDNGFDTDTDTSDIEEDVGSSDSADEVLTPLGADTQQGTGGLDFVTWAGVCRCQYTNGK</sequence>
<accession>A0ACA9U9C4</accession>
<proteinExistence type="predicted"/>
<comment type="caution">
    <text evidence="1">The sequence shown here is derived from an EMBL/GenBank/DDBJ whole genome shotgun (WGS) entry which is preliminary data.</text>
</comment>
<name>A0ACA9U9C4_BIOOC</name>
<protein>
    <submittedName>
        <fullName evidence="1">Uncharacterized protein</fullName>
    </submittedName>
</protein>
<keyword evidence="2" id="KW-1185">Reference proteome</keyword>
<dbReference type="EMBL" id="CADEHS020000108">
    <property type="protein sequence ID" value="CAG9949836.1"/>
    <property type="molecule type" value="Genomic_DNA"/>
</dbReference>
<gene>
    <name evidence="1" type="ORF">CRV2_00015344</name>
</gene>
<organism evidence="1 2">
    <name type="scientific">Clonostachys rosea f. rosea IK726</name>
    <dbReference type="NCBI Taxonomy" id="1349383"/>
    <lineage>
        <taxon>Eukaryota</taxon>
        <taxon>Fungi</taxon>
        <taxon>Dikarya</taxon>
        <taxon>Ascomycota</taxon>
        <taxon>Pezizomycotina</taxon>
        <taxon>Sordariomycetes</taxon>
        <taxon>Hypocreomycetidae</taxon>
        <taxon>Hypocreales</taxon>
        <taxon>Bionectriaceae</taxon>
        <taxon>Clonostachys</taxon>
    </lineage>
</organism>
<reference evidence="1" key="1">
    <citation type="submission" date="2020-04" db="EMBL/GenBank/DDBJ databases">
        <authorList>
            <person name="Broberg M."/>
        </authorList>
    </citation>
    <scope>NUCLEOTIDE SEQUENCE</scope>
</reference>
<evidence type="ECO:0000313" key="2">
    <source>
        <dbReference type="Proteomes" id="UP000836387"/>
    </source>
</evidence>